<dbReference type="InterPro" id="IPR004447">
    <property type="entry name" value="Peptidase_S41A"/>
</dbReference>
<dbReference type="InterPro" id="IPR036034">
    <property type="entry name" value="PDZ_sf"/>
</dbReference>
<dbReference type="SMART" id="SM00228">
    <property type="entry name" value="PDZ"/>
    <property type="match status" value="1"/>
</dbReference>
<dbReference type="NCBIfam" id="TIGR00225">
    <property type="entry name" value="prc"/>
    <property type="match status" value="1"/>
</dbReference>
<dbReference type="Gene3D" id="3.30.750.44">
    <property type="match status" value="1"/>
</dbReference>
<dbReference type="Gene3D" id="3.90.226.10">
    <property type="entry name" value="2-enoyl-CoA Hydratase, Chain A, domain 1"/>
    <property type="match status" value="1"/>
</dbReference>
<evidence type="ECO:0000256" key="1">
    <source>
        <dbReference type="ARBA" id="ARBA00009179"/>
    </source>
</evidence>
<dbReference type="AlphaFoldDB" id="A0A1M6XLU1"/>
<dbReference type="CDD" id="cd07560">
    <property type="entry name" value="Peptidase_S41_CPP"/>
    <property type="match status" value="1"/>
</dbReference>
<evidence type="ECO:0000313" key="9">
    <source>
        <dbReference type="EMBL" id="SHL06878.1"/>
    </source>
</evidence>
<feature type="domain" description="Tail specific protease" evidence="8">
    <location>
        <begin position="171"/>
        <end position="365"/>
    </location>
</feature>
<name>A0A1M6XLU1_XYLRU</name>
<feature type="domain" description="PDZ" evidence="7">
    <location>
        <begin position="96"/>
        <end position="169"/>
    </location>
</feature>
<evidence type="ECO:0000256" key="2">
    <source>
        <dbReference type="ARBA" id="ARBA00022670"/>
    </source>
</evidence>
<dbReference type="Proteomes" id="UP000184130">
    <property type="component" value="Unassembled WGS sequence"/>
</dbReference>
<comment type="similarity">
    <text evidence="1 5">Belongs to the peptidase S41A family.</text>
</comment>
<dbReference type="InterPro" id="IPR005151">
    <property type="entry name" value="Tail-specific_protease"/>
</dbReference>
<dbReference type="Pfam" id="PF03572">
    <property type="entry name" value="Peptidase_S41"/>
    <property type="match status" value="1"/>
</dbReference>
<evidence type="ECO:0000259" key="8">
    <source>
        <dbReference type="SMART" id="SM00245"/>
    </source>
</evidence>
<dbReference type="Pfam" id="PF17820">
    <property type="entry name" value="PDZ_6"/>
    <property type="match status" value="1"/>
</dbReference>
<dbReference type="SMART" id="SM00245">
    <property type="entry name" value="TSPc"/>
    <property type="match status" value="1"/>
</dbReference>
<dbReference type="GO" id="GO:0006508">
    <property type="term" value="P:proteolysis"/>
    <property type="evidence" value="ECO:0007669"/>
    <property type="project" value="UniProtKB-KW"/>
</dbReference>
<dbReference type="GO" id="GO:0008236">
    <property type="term" value="F:serine-type peptidase activity"/>
    <property type="evidence" value="ECO:0007669"/>
    <property type="project" value="UniProtKB-KW"/>
</dbReference>
<sequence length="588" mass="66511">MMMKKQIIIALCAMTLSATSTMAQKPNDHNFEVAKQLDILNHVYKNLDLLYVDTLNPKETVGTAINAMLRSLDPYTEYYAQDETKNLRQMLTGKYAGIGAIVRKHQKLDRVVIDEPYENMPAAEAGLKKGDVILSIDDSLMTNKEVGYVSNHLRGEPGTSFLLKVMRPSTGKLMRFKITRRNIKLPEMPYYGIKDGVGYISLNQFTEGCAKEVRRAFVDLKKQGATSLIFDLRGNGGGSEQEAVDILNIWLPKGLKVVENRGKIRQANKEYQTRIEPVDTLMPMVVLVNGETASASEISSGALQDLDRAIILGTRTYGKGLVQVPIDLPYNTNMKVTTSKYYIPSGRCIQAYNYKRGVGYQEHIPDSLTKVFYTRNGREVRDGGGIMPDVELKGDTIPNIAFYLSASGQDSTEVMFDYVVEYISKHPTIAPATEFHISDADWQEFKNRVIKSRFTYDPVSKKQLAELVKTAKFEGYYDDAKKTFDELEKQLNHNVATDLDKHERVLRQVLESEIIAAYYYQRGTIEASLNYDKQVKEAIRLLKNLEEYKTILKPKKQKQTAQLIQLQKKSSVHITQKAAKPMIFSDLA</sequence>
<reference evidence="9 10" key="1">
    <citation type="submission" date="2016-11" db="EMBL/GenBank/DDBJ databases">
        <authorList>
            <person name="Jaros S."/>
            <person name="Januszkiewicz K."/>
            <person name="Wedrychowicz H."/>
        </authorList>
    </citation>
    <scope>NUCLEOTIDE SEQUENCE [LARGE SCALE GENOMIC DNA]</scope>
    <source>
        <strain evidence="9 10">KHT3</strain>
    </source>
</reference>
<dbReference type="SUPFAM" id="SSF52096">
    <property type="entry name" value="ClpP/crotonase"/>
    <property type="match status" value="1"/>
</dbReference>
<keyword evidence="4 5" id="KW-0720">Serine protease</keyword>
<feature type="signal peptide" evidence="6">
    <location>
        <begin position="1"/>
        <end position="23"/>
    </location>
</feature>
<accession>A0A1M6XLU1</accession>
<feature type="chain" id="PRO_5012274549" evidence="6">
    <location>
        <begin position="24"/>
        <end position="588"/>
    </location>
</feature>
<dbReference type="InterPro" id="IPR001478">
    <property type="entry name" value="PDZ"/>
</dbReference>
<evidence type="ECO:0000313" key="10">
    <source>
        <dbReference type="Proteomes" id="UP000184130"/>
    </source>
</evidence>
<dbReference type="GO" id="GO:0007165">
    <property type="term" value="P:signal transduction"/>
    <property type="evidence" value="ECO:0007669"/>
    <property type="project" value="TreeGrafter"/>
</dbReference>
<keyword evidence="6" id="KW-0732">Signal</keyword>
<keyword evidence="3 5" id="KW-0378">Hydrolase</keyword>
<proteinExistence type="inferred from homology"/>
<dbReference type="PANTHER" id="PTHR32060">
    <property type="entry name" value="TAIL-SPECIFIC PROTEASE"/>
    <property type="match status" value="1"/>
</dbReference>
<dbReference type="GO" id="GO:0004175">
    <property type="term" value="F:endopeptidase activity"/>
    <property type="evidence" value="ECO:0007669"/>
    <property type="project" value="TreeGrafter"/>
</dbReference>
<dbReference type="CDD" id="cd06782">
    <property type="entry name" value="cpPDZ_CPP-like"/>
    <property type="match status" value="1"/>
</dbReference>
<dbReference type="Gene3D" id="2.30.42.10">
    <property type="match status" value="1"/>
</dbReference>
<evidence type="ECO:0000256" key="4">
    <source>
        <dbReference type="ARBA" id="ARBA00022825"/>
    </source>
</evidence>
<keyword evidence="2 5" id="KW-0645">Protease</keyword>
<dbReference type="InterPro" id="IPR029045">
    <property type="entry name" value="ClpP/crotonase-like_dom_sf"/>
</dbReference>
<protein>
    <submittedName>
        <fullName evidence="9">Carboxyl-terminal processing protease</fullName>
    </submittedName>
</protein>
<evidence type="ECO:0000256" key="6">
    <source>
        <dbReference type="SAM" id="SignalP"/>
    </source>
</evidence>
<dbReference type="EMBL" id="FRBD01000021">
    <property type="protein sequence ID" value="SHL06878.1"/>
    <property type="molecule type" value="Genomic_DNA"/>
</dbReference>
<evidence type="ECO:0000256" key="3">
    <source>
        <dbReference type="ARBA" id="ARBA00022801"/>
    </source>
</evidence>
<evidence type="ECO:0000256" key="5">
    <source>
        <dbReference type="RuleBase" id="RU004404"/>
    </source>
</evidence>
<evidence type="ECO:0000259" key="7">
    <source>
        <dbReference type="SMART" id="SM00228"/>
    </source>
</evidence>
<dbReference type="SUPFAM" id="SSF50156">
    <property type="entry name" value="PDZ domain-like"/>
    <property type="match status" value="1"/>
</dbReference>
<dbReference type="GO" id="GO:0030288">
    <property type="term" value="C:outer membrane-bounded periplasmic space"/>
    <property type="evidence" value="ECO:0007669"/>
    <property type="project" value="TreeGrafter"/>
</dbReference>
<organism evidence="9 10">
    <name type="scientific">Xylanibacter ruminicola</name>
    <name type="common">Prevotella ruminicola</name>
    <dbReference type="NCBI Taxonomy" id="839"/>
    <lineage>
        <taxon>Bacteria</taxon>
        <taxon>Pseudomonadati</taxon>
        <taxon>Bacteroidota</taxon>
        <taxon>Bacteroidia</taxon>
        <taxon>Bacteroidales</taxon>
        <taxon>Prevotellaceae</taxon>
        <taxon>Xylanibacter</taxon>
    </lineage>
</organism>
<dbReference type="PANTHER" id="PTHR32060:SF30">
    <property type="entry name" value="CARBOXY-TERMINAL PROCESSING PROTEASE CTPA"/>
    <property type="match status" value="1"/>
</dbReference>
<dbReference type="InterPro" id="IPR041489">
    <property type="entry name" value="PDZ_6"/>
</dbReference>
<gene>
    <name evidence="9" type="ORF">SAMN05216463_1219</name>
</gene>